<proteinExistence type="predicted"/>
<dbReference type="Proteomes" id="UP000594603">
    <property type="component" value="Plasmid p3"/>
</dbReference>
<reference evidence="1" key="1">
    <citation type="submission" date="2020-04" db="EMBL/GenBank/DDBJ databases">
        <title>A novel bacterium ('Candidatus Sarcina troglodytae' sp. nov.) linked to a protracted, uniformly lethal epizootic among sanctuary western chimpanzees (Pan troglodytes verus) in Sierra Leone.</title>
        <authorList>
            <person name="Owens L.A."/>
            <person name="Colitti B."/>
            <person name="Hirji I."/>
            <person name="Pizaro A."/>
            <person name="Jaffe J.E."/>
            <person name="Moittie S."/>
            <person name="Bishop-Lilly K.A."/>
            <person name="Estrella L.A."/>
            <person name="Voegtly L.J."/>
            <person name="Kuhn J.H."/>
            <person name="Suen G."/>
            <person name="Deblois C.L."/>
            <person name="Dunn C."/>
            <person name="Juan-Salles C."/>
            <person name="Goldberg T.L."/>
        </authorList>
    </citation>
    <scope>NUCLEOTIDE SEQUENCE</scope>
    <source>
        <strain evidence="1">JB2</strain>
    </source>
</reference>
<gene>
    <name evidence="1" type="ORF">HH195_12075</name>
</gene>
<geneLocation type="plasmid" evidence="1 2">
    <name>p3</name>
</geneLocation>
<keyword evidence="1" id="KW-0614">Plasmid</keyword>
<name>A0ACD1BIH5_9CLOT</name>
<protein>
    <submittedName>
        <fullName evidence="1">Uncharacterized protein</fullName>
    </submittedName>
</protein>
<accession>A0ACD1BIH5</accession>
<evidence type="ECO:0000313" key="1">
    <source>
        <dbReference type="EMBL" id="QPJ86703.1"/>
    </source>
</evidence>
<dbReference type="EMBL" id="CP051757">
    <property type="protein sequence ID" value="QPJ86703.1"/>
    <property type="molecule type" value="Genomic_DNA"/>
</dbReference>
<sequence length="475" mass="56323">MDKKALIYMCNDNKLKHYMKDIEKYCLDNHYYLDEKNIFIANKENLKTNLYPGNTLILGELCMLGEKVDEIKQELYLLKNNNINVVILNISNLLNRYLNNKNELNFDKIDLFVELIYLDIQTRVANNKRGRPKINLPSNFNKIYDEWKAGKITAVKAMDLLNLSKTTFYKFVKKYEESIFKDSLEFKSNTTNIPKKNKFSYPNNAIITHFSIYLRDKFGNKLINELVLKPGTKITVLNINFENQLVLIEYLFNNKVKRGFIQNDFRIIKYMNENNYRNDYKPMLVYKNELDEDTAYGKLFPYEKFTVLYKKESKFYIVYNTKKGKNSKSGFVNITYNKEKFSYPNNAIIKNFNVYLRTETGKRTYNKPVLTIGTKITVLNINFENQLVLIEYLYNNKIKTGYIKNSYRTIKYLNENNYKNSNKLTDVYEINFDIKRKNGKILPNERATILYENNFGTYIVYNTKKGKNSKSGYLL</sequence>
<keyword evidence="2" id="KW-1185">Reference proteome</keyword>
<evidence type="ECO:0000313" key="2">
    <source>
        <dbReference type="Proteomes" id="UP000594603"/>
    </source>
</evidence>
<organism evidence="1 2">
    <name type="scientific">Candidatus Sarcina troglodytae</name>
    <dbReference type="NCBI Taxonomy" id="2726954"/>
    <lineage>
        <taxon>Bacteria</taxon>
        <taxon>Bacillati</taxon>
        <taxon>Bacillota</taxon>
        <taxon>Clostridia</taxon>
        <taxon>Eubacteriales</taxon>
        <taxon>Clostridiaceae</taxon>
        <taxon>Sarcina</taxon>
    </lineage>
</organism>